<accession>A0A1E3AER4</accession>
<evidence type="ECO:0000313" key="2">
    <source>
        <dbReference type="EMBL" id="ODM07240.1"/>
    </source>
</evidence>
<comment type="caution">
    <text evidence="2">The sequence shown here is derived from an EMBL/GenBank/DDBJ whole genome shotgun (WGS) entry which is preliminary data.</text>
</comment>
<dbReference type="Proteomes" id="UP000094067">
    <property type="component" value="Unassembled WGS sequence"/>
</dbReference>
<feature type="domain" description="Nitroreductase" evidence="1">
    <location>
        <begin position="5"/>
        <end position="173"/>
    </location>
</feature>
<dbReference type="InterPro" id="IPR029479">
    <property type="entry name" value="Nitroreductase"/>
</dbReference>
<dbReference type="PANTHER" id="PTHR23026">
    <property type="entry name" value="NADPH NITROREDUCTASE"/>
    <property type="match status" value="1"/>
</dbReference>
<dbReference type="RefSeq" id="WP_081331295.1">
    <property type="nucleotide sequence ID" value="NZ_MCGH01000002.1"/>
</dbReference>
<evidence type="ECO:0000313" key="3">
    <source>
        <dbReference type="Proteomes" id="UP000094067"/>
    </source>
</evidence>
<dbReference type="PATRIC" id="fig|1432052.4.peg.3489"/>
<proteinExistence type="predicted"/>
<dbReference type="AlphaFoldDB" id="A0A1E3AER4"/>
<dbReference type="PANTHER" id="PTHR23026:SF123">
    <property type="entry name" value="NAD(P)H NITROREDUCTASE RV3131-RELATED"/>
    <property type="match status" value="1"/>
</dbReference>
<organism evidence="2 3">
    <name type="scientific">Eisenbergiella tayi</name>
    <dbReference type="NCBI Taxonomy" id="1432052"/>
    <lineage>
        <taxon>Bacteria</taxon>
        <taxon>Bacillati</taxon>
        <taxon>Bacillota</taxon>
        <taxon>Clostridia</taxon>
        <taxon>Lachnospirales</taxon>
        <taxon>Lachnospiraceae</taxon>
        <taxon>Eisenbergiella</taxon>
    </lineage>
</organism>
<dbReference type="GO" id="GO:0052618">
    <property type="term" value="F:coenzyme F420-0:L-glutamate ligase activity"/>
    <property type="evidence" value="ECO:0007669"/>
    <property type="project" value="UniProtKB-EC"/>
</dbReference>
<reference evidence="2 3" key="1">
    <citation type="submission" date="2016-07" db="EMBL/GenBank/DDBJ databases">
        <title>Characterization of isolates of Eisenbergiella tayi derived from blood cultures, using whole genome sequencing.</title>
        <authorList>
            <person name="Burdz T."/>
            <person name="Wiebe D."/>
            <person name="Huynh C."/>
            <person name="Bernard K."/>
        </authorList>
    </citation>
    <scope>NUCLEOTIDE SEQUENCE [LARGE SCALE GENOMIC DNA]</scope>
    <source>
        <strain evidence="2 3">NML 110608</strain>
    </source>
</reference>
<dbReference type="GO" id="GO:0016491">
    <property type="term" value="F:oxidoreductase activity"/>
    <property type="evidence" value="ECO:0007669"/>
    <property type="project" value="InterPro"/>
</dbReference>
<dbReference type="InterPro" id="IPR050627">
    <property type="entry name" value="Nitroreductase/BluB"/>
</dbReference>
<name>A0A1E3AER4_9FIRM</name>
<dbReference type="Pfam" id="PF00881">
    <property type="entry name" value="Nitroreductase"/>
    <property type="match status" value="1"/>
</dbReference>
<sequence>MLQAIQDRRSIRKYKKDEVPVSAIEEVLRAGMLAPSSKNRQPWRFIVAAGREKESFLDAMRSGLEREKTQPLLPESACYLGGAENTLRIMEQAPVLILILNTLGVDLHAAAGPEERIFEICNAQSIGAAVQNMTLTATELGLGSLWICDTYFAYQELCSWAGGELAAVMALGYPDEEPGPRPRKSLEEAAEWRI</sequence>
<dbReference type="EC" id="6.3.2.31" evidence="2"/>
<dbReference type="SUPFAM" id="SSF55469">
    <property type="entry name" value="FMN-dependent nitroreductase-like"/>
    <property type="match status" value="1"/>
</dbReference>
<dbReference type="EMBL" id="MCGH01000002">
    <property type="protein sequence ID" value="ODM07240.1"/>
    <property type="molecule type" value="Genomic_DNA"/>
</dbReference>
<dbReference type="Gene3D" id="3.40.109.10">
    <property type="entry name" value="NADH Oxidase"/>
    <property type="match status" value="1"/>
</dbReference>
<evidence type="ECO:0000259" key="1">
    <source>
        <dbReference type="Pfam" id="PF00881"/>
    </source>
</evidence>
<protein>
    <submittedName>
        <fullName evidence="2">Coenzyme F420:L-glutamate ligase</fullName>
        <ecNumber evidence="2">6.3.2.31</ecNumber>
    </submittedName>
</protein>
<keyword evidence="2" id="KW-0436">Ligase</keyword>
<dbReference type="InterPro" id="IPR000415">
    <property type="entry name" value="Nitroreductase-like"/>
</dbReference>
<gene>
    <name evidence="2" type="primary">fbiB_1</name>
    <name evidence="2" type="ORF">BEI61_03130</name>
</gene>